<protein>
    <submittedName>
        <fullName evidence="1">Uncharacterized protein</fullName>
    </submittedName>
</protein>
<evidence type="ECO:0000313" key="2">
    <source>
        <dbReference type="Proteomes" id="UP000821845"/>
    </source>
</evidence>
<name>A0ACB7RIJ5_HYAAI</name>
<reference evidence="1" key="1">
    <citation type="submission" date="2020-05" db="EMBL/GenBank/DDBJ databases">
        <title>Large-scale comparative analyses of tick genomes elucidate their genetic diversity and vector capacities.</title>
        <authorList>
            <person name="Jia N."/>
            <person name="Wang J."/>
            <person name="Shi W."/>
            <person name="Du L."/>
            <person name="Sun Y."/>
            <person name="Zhan W."/>
            <person name="Jiang J."/>
            <person name="Wang Q."/>
            <person name="Zhang B."/>
            <person name="Ji P."/>
            <person name="Sakyi L.B."/>
            <person name="Cui X."/>
            <person name="Yuan T."/>
            <person name="Jiang B."/>
            <person name="Yang W."/>
            <person name="Lam T.T.-Y."/>
            <person name="Chang Q."/>
            <person name="Ding S."/>
            <person name="Wang X."/>
            <person name="Zhu J."/>
            <person name="Ruan X."/>
            <person name="Zhao L."/>
            <person name="Wei J."/>
            <person name="Que T."/>
            <person name="Du C."/>
            <person name="Cheng J."/>
            <person name="Dai P."/>
            <person name="Han X."/>
            <person name="Huang E."/>
            <person name="Gao Y."/>
            <person name="Liu J."/>
            <person name="Shao H."/>
            <person name="Ye R."/>
            <person name="Li L."/>
            <person name="Wei W."/>
            <person name="Wang X."/>
            <person name="Wang C."/>
            <person name="Yang T."/>
            <person name="Huo Q."/>
            <person name="Li W."/>
            <person name="Guo W."/>
            <person name="Chen H."/>
            <person name="Zhou L."/>
            <person name="Ni X."/>
            <person name="Tian J."/>
            <person name="Zhou Y."/>
            <person name="Sheng Y."/>
            <person name="Liu T."/>
            <person name="Pan Y."/>
            <person name="Xia L."/>
            <person name="Li J."/>
            <person name="Zhao F."/>
            <person name="Cao W."/>
        </authorList>
    </citation>
    <scope>NUCLEOTIDE SEQUENCE</scope>
    <source>
        <strain evidence="1">Hyas-2018</strain>
    </source>
</reference>
<dbReference type="Proteomes" id="UP000821845">
    <property type="component" value="Chromosome 9"/>
</dbReference>
<sequence length="133" mass="14900">MSNASNERQQASTNPADSETSSTAAVISNTIRLAEFRERNPSVWFIQAETHSELSRATSQTRKYLLVVDVLPAAVIDEISDLLHSFMHDLPESPYDVLKATTLDHMAMSECTQLQQLLSIEQLGNQRPSQLQR</sequence>
<comment type="caution">
    <text evidence="1">The sequence shown here is derived from an EMBL/GenBank/DDBJ whole genome shotgun (WGS) entry which is preliminary data.</text>
</comment>
<gene>
    <name evidence="1" type="ORF">HPB50_013403</name>
</gene>
<proteinExistence type="predicted"/>
<dbReference type="EMBL" id="CM023489">
    <property type="protein sequence ID" value="KAH6922363.1"/>
    <property type="molecule type" value="Genomic_DNA"/>
</dbReference>
<evidence type="ECO:0000313" key="1">
    <source>
        <dbReference type="EMBL" id="KAH6922363.1"/>
    </source>
</evidence>
<accession>A0ACB7RIJ5</accession>
<organism evidence="1 2">
    <name type="scientific">Hyalomma asiaticum</name>
    <name type="common">Tick</name>
    <dbReference type="NCBI Taxonomy" id="266040"/>
    <lineage>
        <taxon>Eukaryota</taxon>
        <taxon>Metazoa</taxon>
        <taxon>Ecdysozoa</taxon>
        <taxon>Arthropoda</taxon>
        <taxon>Chelicerata</taxon>
        <taxon>Arachnida</taxon>
        <taxon>Acari</taxon>
        <taxon>Parasitiformes</taxon>
        <taxon>Ixodida</taxon>
        <taxon>Ixodoidea</taxon>
        <taxon>Ixodidae</taxon>
        <taxon>Hyalomminae</taxon>
        <taxon>Hyalomma</taxon>
    </lineage>
</organism>
<keyword evidence="2" id="KW-1185">Reference proteome</keyword>